<gene>
    <name evidence="2" type="ORF">HYC85_029420</name>
</gene>
<keyword evidence="3" id="KW-1185">Reference proteome</keyword>
<reference evidence="2 3" key="2">
    <citation type="submission" date="2020-07" db="EMBL/GenBank/DDBJ databases">
        <title>Genome assembly of wild tea tree DASZ reveals pedigree and selection history of tea varieties.</title>
        <authorList>
            <person name="Zhang W."/>
        </authorList>
    </citation>
    <scope>NUCLEOTIDE SEQUENCE [LARGE SCALE GENOMIC DNA]</scope>
    <source>
        <strain evidence="3">cv. G240</strain>
        <tissue evidence="2">Leaf</tissue>
    </source>
</reference>
<evidence type="ECO:0000256" key="1">
    <source>
        <dbReference type="SAM" id="Phobius"/>
    </source>
</evidence>
<feature type="transmembrane region" description="Helical" evidence="1">
    <location>
        <begin position="40"/>
        <end position="61"/>
    </location>
</feature>
<keyword evidence="1" id="KW-0472">Membrane</keyword>
<comment type="caution">
    <text evidence="2">The sequence shown here is derived from an EMBL/GenBank/DDBJ whole genome shotgun (WGS) entry which is preliminary data.</text>
</comment>
<dbReference type="Proteomes" id="UP000593564">
    <property type="component" value="Unassembled WGS sequence"/>
</dbReference>
<accession>A0A7J7FY62</accession>
<sequence>MKRIEKKRKTELARLKTQKGGLGKSNFILKSSRKTLRIDCAHVMVLVIFGFSVSESSVVIVTLRTDYNALRCDAIQTRRNFPLPYSVPWCHSNRGQLSVAMQLFSRKGQFSFGSEVAHLKSRECLVRHPHTSPAMARGHRLVFSFHRQCILPVGIICCRSALFFVKMAILSSRLLCIYFL</sequence>
<dbReference type="EMBL" id="JACBKZ010000014">
    <property type="protein sequence ID" value="KAF5933249.1"/>
    <property type="molecule type" value="Genomic_DNA"/>
</dbReference>
<dbReference type="AlphaFoldDB" id="A0A7J7FY62"/>
<organism evidence="2 3">
    <name type="scientific">Camellia sinensis</name>
    <name type="common">Tea plant</name>
    <name type="synonym">Thea sinensis</name>
    <dbReference type="NCBI Taxonomy" id="4442"/>
    <lineage>
        <taxon>Eukaryota</taxon>
        <taxon>Viridiplantae</taxon>
        <taxon>Streptophyta</taxon>
        <taxon>Embryophyta</taxon>
        <taxon>Tracheophyta</taxon>
        <taxon>Spermatophyta</taxon>
        <taxon>Magnoliopsida</taxon>
        <taxon>eudicotyledons</taxon>
        <taxon>Gunneridae</taxon>
        <taxon>Pentapetalae</taxon>
        <taxon>asterids</taxon>
        <taxon>Ericales</taxon>
        <taxon>Theaceae</taxon>
        <taxon>Camellia</taxon>
    </lineage>
</organism>
<evidence type="ECO:0000313" key="3">
    <source>
        <dbReference type="Proteomes" id="UP000593564"/>
    </source>
</evidence>
<evidence type="ECO:0000313" key="2">
    <source>
        <dbReference type="EMBL" id="KAF5933249.1"/>
    </source>
</evidence>
<keyword evidence="1" id="KW-1133">Transmembrane helix</keyword>
<name>A0A7J7FY62_CAMSI</name>
<proteinExistence type="predicted"/>
<protein>
    <submittedName>
        <fullName evidence="2">Uncharacterized protein</fullName>
    </submittedName>
</protein>
<keyword evidence="1" id="KW-0812">Transmembrane</keyword>
<reference evidence="3" key="1">
    <citation type="journal article" date="2020" name="Nat. Commun.">
        <title>Genome assembly of wild tea tree DASZ reveals pedigree and selection history of tea varieties.</title>
        <authorList>
            <person name="Zhang W."/>
            <person name="Zhang Y."/>
            <person name="Qiu H."/>
            <person name="Guo Y."/>
            <person name="Wan H."/>
            <person name="Zhang X."/>
            <person name="Scossa F."/>
            <person name="Alseekh S."/>
            <person name="Zhang Q."/>
            <person name="Wang P."/>
            <person name="Xu L."/>
            <person name="Schmidt M.H."/>
            <person name="Jia X."/>
            <person name="Li D."/>
            <person name="Zhu A."/>
            <person name="Guo F."/>
            <person name="Chen W."/>
            <person name="Ni D."/>
            <person name="Usadel B."/>
            <person name="Fernie A.R."/>
            <person name="Wen W."/>
        </authorList>
    </citation>
    <scope>NUCLEOTIDE SEQUENCE [LARGE SCALE GENOMIC DNA]</scope>
    <source>
        <strain evidence="3">cv. G240</strain>
    </source>
</reference>